<evidence type="ECO:0000313" key="2">
    <source>
        <dbReference type="Proteomes" id="UP000181992"/>
    </source>
</evidence>
<dbReference type="AlphaFoldDB" id="A0A1J4V0H8"/>
<accession>A0A1J4V0H8</accession>
<evidence type="ECO:0000313" key="1">
    <source>
        <dbReference type="EMBL" id="OIO30666.1"/>
    </source>
</evidence>
<protein>
    <submittedName>
        <fullName evidence="1">Uncharacterized protein</fullName>
    </submittedName>
</protein>
<comment type="caution">
    <text evidence="1">The sequence shown here is derived from an EMBL/GenBank/DDBJ whole genome shotgun (WGS) entry which is preliminary data.</text>
</comment>
<dbReference type="EMBL" id="MNVN01000015">
    <property type="protein sequence ID" value="OIO30666.1"/>
    <property type="molecule type" value="Genomic_DNA"/>
</dbReference>
<proteinExistence type="predicted"/>
<organism evidence="1 2">
    <name type="scientific">Candidatus Nomurabacteria bacterium CG1_02_43_90</name>
    <dbReference type="NCBI Taxonomy" id="1805281"/>
    <lineage>
        <taxon>Bacteria</taxon>
        <taxon>Candidatus Nomuraibacteriota</taxon>
    </lineage>
</organism>
<reference evidence="1 2" key="1">
    <citation type="journal article" date="2016" name="Environ. Microbiol.">
        <title>Genomic resolution of a cold subsurface aquifer community provides metabolic insights for novel microbes adapted to high CO concentrations.</title>
        <authorList>
            <person name="Probst A.J."/>
            <person name="Castelle C.J."/>
            <person name="Singh A."/>
            <person name="Brown C.T."/>
            <person name="Anantharaman K."/>
            <person name="Sharon I."/>
            <person name="Hug L.A."/>
            <person name="Burstein D."/>
            <person name="Emerson J.B."/>
            <person name="Thomas B.C."/>
            <person name="Banfield J.F."/>
        </authorList>
    </citation>
    <scope>NUCLEOTIDE SEQUENCE [LARGE SCALE GENOMIC DNA]</scope>
    <source>
        <strain evidence="1">CG1_02_43_90</strain>
    </source>
</reference>
<dbReference type="STRING" id="1805281.AUJ77_02565"/>
<gene>
    <name evidence="1" type="ORF">AUJ77_02565</name>
</gene>
<dbReference type="Proteomes" id="UP000181992">
    <property type="component" value="Unassembled WGS sequence"/>
</dbReference>
<name>A0A1J4V0H8_9BACT</name>
<sequence>MLLKSTTIEVPLSPGNETAVRRIKVGIVATWKHLLPAECIEVLKQDGALLLGKLGAELVIEHAPSDFVLQHPWWIASFSEHHEVEINGVTDPLSKSVLKRTTRNRDRMNLHGVGYFFWFNDVDE</sequence>